<evidence type="ECO:0000259" key="4">
    <source>
        <dbReference type="Pfam" id="PF16978"/>
    </source>
</evidence>
<evidence type="ECO:0008006" key="8">
    <source>
        <dbReference type="Google" id="ProtNLM"/>
    </source>
</evidence>
<proteinExistence type="inferred from homology"/>
<gene>
    <name evidence="6" type="ORF">Clacol_004768</name>
</gene>
<dbReference type="InterPro" id="IPR021569">
    <property type="entry name" value="TUG-UBL1"/>
</dbReference>
<evidence type="ECO:0000313" key="7">
    <source>
        <dbReference type="Proteomes" id="UP001050691"/>
    </source>
</evidence>
<feature type="compositionally biased region" description="Acidic residues" evidence="2">
    <location>
        <begin position="236"/>
        <end position="267"/>
    </location>
</feature>
<dbReference type="GO" id="GO:0005737">
    <property type="term" value="C:cytoplasm"/>
    <property type="evidence" value="ECO:0007669"/>
    <property type="project" value="TreeGrafter"/>
</dbReference>
<dbReference type="GO" id="GO:0005546">
    <property type="term" value="F:phosphatidylinositol-4,5-bisphosphate binding"/>
    <property type="evidence" value="ECO:0007669"/>
    <property type="project" value="TreeGrafter"/>
</dbReference>
<feature type="region of interest" description="Disordered" evidence="2">
    <location>
        <begin position="127"/>
        <end position="164"/>
    </location>
</feature>
<dbReference type="Pfam" id="PF16978">
    <property type="entry name" value="CRIM"/>
    <property type="match status" value="1"/>
</dbReference>
<evidence type="ECO:0000313" key="6">
    <source>
        <dbReference type="EMBL" id="GJJ10541.1"/>
    </source>
</evidence>
<dbReference type="Proteomes" id="UP001050691">
    <property type="component" value="Unassembled WGS sequence"/>
</dbReference>
<feature type="region of interest" description="Disordered" evidence="2">
    <location>
        <begin position="61"/>
        <end position="86"/>
    </location>
</feature>
<reference evidence="6" key="1">
    <citation type="submission" date="2021-10" db="EMBL/GenBank/DDBJ databases">
        <title>De novo Genome Assembly of Clathrus columnatus (Basidiomycota, Fungi) Using Illumina and Nanopore Sequence Data.</title>
        <authorList>
            <person name="Ogiso-Tanaka E."/>
            <person name="Itagaki H."/>
            <person name="Hosoya T."/>
            <person name="Hosaka K."/>
        </authorList>
    </citation>
    <scope>NUCLEOTIDE SEQUENCE</scope>
    <source>
        <strain evidence="6">MO-923</strain>
    </source>
</reference>
<feature type="region of interest" description="Disordered" evidence="2">
    <location>
        <begin position="681"/>
        <end position="705"/>
    </location>
</feature>
<feature type="compositionally biased region" description="Basic and acidic residues" evidence="2">
    <location>
        <begin position="335"/>
        <end position="351"/>
    </location>
</feature>
<dbReference type="GO" id="GO:0005886">
    <property type="term" value="C:plasma membrane"/>
    <property type="evidence" value="ECO:0007669"/>
    <property type="project" value="TreeGrafter"/>
</dbReference>
<evidence type="ECO:0000259" key="3">
    <source>
        <dbReference type="Pfam" id="PF11470"/>
    </source>
</evidence>
<dbReference type="PANTHER" id="PTHR13335:SF1">
    <property type="entry name" value="TARGET OF RAPAMYCIN COMPLEX 2 SUBUNIT MAPKAP1"/>
    <property type="match status" value="1"/>
</dbReference>
<dbReference type="GO" id="GO:0031932">
    <property type="term" value="C:TORC2 complex"/>
    <property type="evidence" value="ECO:0007669"/>
    <property type="project" value="InterPro"/>
</dbReference>
<sequence length="832" mass="92464">MSLLSDPDFLIHQLRLSYLRYVDDPYGPRILSLNPGYSTNPRIIASGLADTETWPELVLPTTPTSEHGELTNGDNKKRQNSGFPGANLKYTQTIVGQNRTGGVGMRVNAKRVSSIKDSAPVTFRREEIEHSNGKRIRSDSEPTPIALTPFQGPDPHPDRPAHNTLLKRNSMDMTALEQAPTPPAAEHREVEPFMPPFARAAEMEARRKQRLRSRFASTEAQMRPIVPKKELLNPEVSDDDDLSAGEVSDLDGADLPLEGEEFSDPSDESFGPRIILDGSVSDGMLSTSNSGGLSTSRSSGATGTYDHLQPNATRVPPHPLHAIESSRFGEPSETDSAHVERGSTNAKHDVAPQRTFRSEGSYFELVVPRTRNNQSAEKKATTEQSSPIYATPHPELSQPKLSFSRVKIPPVPTAKTPSALSLILASHGSKPENPFSELYSLISSRSNPLRIPIIYPFSDHKDPVTLEVRSDATIEEVIGFALWTYWEEGFTPKLDEGDETRKRDRLSAAGWSLRITEDGEVDDDFPAEQNRLTEAKIVRRSSRVMIAKKKDTTTKSLAPPVSNVHAGSLISHAPMSASIGGGSSISQGPQQLLRVRIAEKADVQTTIPVYKTIPVKESMYLEEVLENVCRRWRIEDPKQWCLVYDMKILAPLDRTVASLQGKTELYLVKVENLSQYDIEKQQTRSTDPNASIFSGAPDAPERENNGALDFTKAYKKYTVYRKMPMLVVRHERTLAIDGDYIHIMPVSTRAFLDSMKTSSYHIKSIAGCTQSAKSSSNFKLIVTRDGGNKRYDFEAENAKAAAEIVRTIRELRNKRLERSSTVVRSRRSRPPT</sequence>
<dbReference type="Gene3D" id="2.30.29.30">
    <property type="entry name" value="Pleckstrin-homology domain (PH domain)/Phosphotyrosine-binding domain (PTB)"/>
    <property type="match status" value="1"/>
</dbReference>
<feature type="domain" description="SIN1-type PH" evidence="5">
    <location>
        <begin position="713"/>
        <end position="811"/>
    </location>
</feature>
<accession>A0AAV5ABZ3</accession>
<dbReference type="GO" id="GO:0038203">
    <property type="term" value="P:TORC2 signaling"/>
    <property type="evidence" value="ECO:0007669"/>
    <property type="project" value="TreeGrafter"/>
</dbReference>
<feature type="domain" description="CRIM" evidence="4">
    <location>
        <begin position="418"/>
        <end position="531"/>
    </location>
</feature>
<dbReference type="PANTHER" id="PTHR13335">
    <property type="entry name" value="TARGET OF RAPAMYCIN COMPLEX 2 SUBUNIT MAPKAP1"/>
    <property type="match status" value="1"/>
</dbReference>
<feature type="compositionally biased region" description="Basic and acidic residues" evidence="2">
    <location>
        <begin position="66"/>
        <end position="77"/>
    </location>
</feature>
<feature type="region of interest" description="Disordered" evidence="2">
    <location>
        <begin position="367"/>
        <end position="396"/>
    </location>
</feature>
<evidence type="ECO:0000256" key="1">
    <source>
        <dbReference type="ARBA" id="ARBA00009407"/>
    </source>
</evidence>
<keyword evidence="7" id="KW-1185">Reference proteome</keyword>
<feature type="compositionally biased region" description="Low complexity" evidence="2">
    <location>
        <begin position="286"/>
        <end position="304"/>
    </location>
</feature>
<feature type="compositionally biased region" description="Polar residues" evidence="2">
    <location>
        <begin position="683"/>
        <end position="692"/>
    </location>
</feature>
<dbReference type="InterPro" id="IPR031313">
    <property type="entry name" value="Sin1_PH_dom"/>
</dbReference>
<comment type="caution">
    <text evidence="6">The sequence shown here is derived from an EMBL/GenBank/DDBJ whole genome shotgun (WGS) entry which is preliminary data.</text>
</comment>
<dbReference type="AlphaFoldDB" id="A0AAV5ABZ3"/>
<dbReference type="InterPro" id="IPR011993">
    <property type="entry name" value="PH-like_dom_sf"/>
</dbReference>
<dbReference type="InterPro" id="IPR008828">
    <property type="entry name" value="Sin1/Avo1"/>
</dbReference>
<feature type="compositionally biased region" description="Basic and acidic residues" evidence="2">
    <location>
        <begin position="127"/>
        <end position="140"/>
    </location>
</feature>
<comment type="similarity">
    <text evidence="1">Belongs to the SIN1 family.</text>
</comment>
<name>A0AAV5ABZ3_9AGAM</name>
<evidence type="ECO:0000259" key="5">
    <source>
        <dbReference type="Pfam" id="PF16979"/>
    </source>
</evidence>
<organism evidence="6 7">
    <name type="scientific">Clathrus columnatus</name>
    <dbReference type="NCBI Taxonomy" id="1419009"/>
    <lineage>
        <taxon>Eukaryota</taxon>
        <taxon>Fungi</taxon>
        <taxon>Dikarya</taxon>
        <taxon>Basidiomycota</taxon>
        <taxon>Agaricomycotina</taxon>
        <taxon>Agaricomycetes</taxon>
        <taxon>Phallomycetidae</taxon>
        <taxon>Phallales</taxon>
        <taxon>Clathraceae</taxon>
        <taxon>Clathrus</taxon>
    </lineage>
</organism>
<feature type="domain" description="TUG ubiquitin-like" evidence="3">
    <location>
        <begin position="611"/>
        <end position="649"/>
    </location>
</feature>
<dbReference type="Pfam" id="PF16979">
    <property type="entry name" value="SIN1_PH"/>
    <property type="match status" value="1"/>
</dbReference>
<dbReference type="EMBL" id="BPWL01000005">
    <property type="protein sequence ID" value="GJJ10541.1"/>
    <property type="molecule type" value="Genomic_DNA"/>
</dbReference>
<feature type="region of interest" description="Disordered" evidence="2">
    <location>
        <begin position="232"/>
        <end position="355"/>
    </location>
</feature>
<dbReference type="InterPro" id="IPR031567">
    <property type="entry name" value="CRIM_dom"/>
</dbReference>
<protein>
    <recommendedName>
        <fullName evidence="8">Stress-activated map kinase-interacting protein 1</fullName>
    </recommendedName>
</protein>
<evidence type="ECO:0000256" key="2">
    <source>
        <dbReference type="SAM" id="MobiDB-lite"/>
    </source>
</evidence>
<dbReference type="Pfam" id="PF11470">
    <property type="entry name" value="TUG-UBL1"/>
    <property type="match status" value="1"/>
</dbReference>